<feature type="region of interest" description="Disordered" evidence="1">
    <location>
        <begin position="557"/>
        <end position="622"/>
    </location>
</feature>
<sequence length="622" mass="69830">MRLLHTTTQRLVEKTPEELRKDNVRYAILSHTWGPNEVIYDDIVRGTERTKNPNSLLKVQGACRQARSDGYDYVWIDTCCIDKSSSAELSEAINSMYTWYKMSEVCYAFIEDFNSESLSSPENKESFAASRWFTRGWTLQELLAPANMIFFTRDWVSLGEKRAISPFLSEITRIDADIMAGERPIESASIAKRMSWMAYRQTTRPEDSAYCLLGIFDVALPMLYGEGGRRAFLRLQEEIMKTSDDQSLFAWVNRDADPEALHGLLAPSPAAFAHSNGMLPYHDWGDPREPYTMTNRGLRIQLHLSAREDGIFVATIDCPVPPNYADSSFLAIYLKKVSTGREDKEGQHYARVKAGQFGSVQVRGKLRTIYVREDQRPPIEDGVFPQHIVQLRSGPHADVYKVTEVLLPAGCAKDTPRSLPLRQSARDWVPDRWPVAFRLPKGEGQVAAAIIFERNDGERLAVLIGSVGGFRVAFGAMKIESQGRSGAKTPSFETLASDFQPLSAGRFDSDFHSVRASATPVVKDSWKYYLIDIGVEDVGRSLPEMLAQATLGAYSRATGTGNHPSNQVGAIPDAALHPRGSQDSYPYYEDDDSSIEDTSKLQDNTERTVPGKKRSRWKRLLH</sequence>
<feature type="domain" description="Heterokaryon incompatibility" evidence="2">
    <location>
        <begin position="26"/>
        <end position="118"/>
    </location>
</feature>
<proteinExistence type="predicted"/>
<gene>
    <name evidence="4" type="ORF">SLS63_002469</name>
</gene>
<evidence type="ECO:0000313" key="5">
    <source>
        <dbReference type="Proteomes" id="UP001430848"/>
    </source>
</evidence>
<dbReference type="Pfam" id="PF06985">
    <property type="entry name" value="HET"/>
    <property type="match status" value="1"/>
</dbReference>
<feature type="compositionally biased region" description="Polar residues" evidence="1">
    <location>
        <begin position="557"/>
        <end position="568"/>
    </location>
</feature>
<dbReference type="Pfam" id="PF26640">
    <property type="entry name" value="DUF8212"/>
    <property type="match status" value="1"/>
</dbReference>
<comment type="caution">
    <text evidence="4">The sequence shown here is derived from an EMBL/GenBank/DDBJ whole genome shotgun (WGS) entry which is preliminary data.</text>
</comment>
<evidence type="ECO:0000259" key="3">
    <source>
        <dbReference type="Pfam" id="PF26640"/>
    </source>
</evidence>
<dbReference type="PANTHER" id="PTHR10622:SF10">
    <property type="entry name" value="HET DOMAIN-CONTAINING PROTEIN"/>
    <property type="match status" value="1"/>
</dbReference>
<dbReference type="PANTHER" id="PTHR10622">
    <property type="entry name" value="HET DOMAIN-CONTAINING PROTEIN"/>
    <property type="match status" value="1"/>
</dbReference>
<keyword evidence="5" id="KW-1185">Reference proteome</keyword>
<accession>A0ABR1PJC6</accession>
<dbReference type="EMBL" id="JAKNSF020000006">
    <property type="protein sequence ID" value="KAK7738136.1"/>
    <property type="molecule type" value="Genomic_DNA"/>
</dbReference>
<dbReference type="Proteomes" id="UP001430848">
    <property type="component" value="Unassembled WGS sequence"/>
</dbReference>
<reference evidence="4 5" key="1">
    <citation type="submission" date="2024-02" db="EMBL/GenBank/DDBJ databases">
        <title>De novo assembly and annotation of 12 fungi associated with fruit tree decline syndrome in Ontario, Canada.</title>
        <authorList>
            <person name="Sulman M."/>
            <person name="Ellouze W."/>
            <person name="Ilyukhin E."/>
        </authorList>
    </citation>
    <scope>NUCLEOTIDE SEQUENCE [LARGE SCALE GENOMIC DNA]</scope>
    <source>
        <strain evidence="4 5">M169</strain>
    </source>
</reference>
<evidence type="ECO:0008006" key="6">
    <source>
        <dbReference type="Google" id="ProtNLM"/>
    </source>
</evidence>
<feature type="compositionally biased region" description="Basic residues" evidence="1">
    <location>
        <begin position="610"/>
        <end position="622"/>
    </location>
</feature>
<evidence type="ECO:0000259" key="2">
    <source>
        <dbReference type="Pfam" id="PF06985"/>
    </source>
</evidence>
<feature type="compositionally biased region" description="Basic and acidic residues" evidence="1">
    <location>
        <begin position="597"/>
        <end position="606"/>
    </location>
</feature>
<evidence type="ECO:0000313" key="4">
    <source>
        <dbReference type="EMBL" id="KAK7738136.1"/>
    </source>
</evidence>
<evidence type="ECO:0000256" key="1">
    <source>
        <dbReference type="SAM" id="MobiDB-lite"/>
    </source>
</evidence>
<dbReference type="InterPro" id="IPR058525">
    <property type="entry name" value="DUF8212"/>
</dbReference>
<name>A0ABR1PJC6_DIAER</name>
<protein>
    <recommendedName>
        <fullName evidence="6">Heterokaryon incompatibility domain-containing protein</fullName>
    </recommendedName>
</protein>
<dbReference type="InterPro" id="IPR010730">
    <property type="entry name" value="HET"/>
</dbReference>
<feature type="domain" description="DUF8212" evidence="3">
    <location>
        <begin position="230"/>
        <end position="261"/>
    </location>
</feature>
<organism evidence="4 5">
    <name type="scientific">Diaporthe eres</name>
    <name type="common">Phomopsis oblonga</name>
    <dbReference type="NCBI Taxonomy" id="83184"/>
    <lineage>
        <taxon>Eukaryota</taxon>
        <taxon>Fungi</taxon>
        <taxon>Dikarya</taxon>
        <taxon>Ascomycota</taxon>
        <taxon>Pezizomycotina</taxon>
        <taxon>Sordariomycetes</taxon>
        <taxon>Sordariomycetidae</taxon>
        <taxon>Diaporthales</taxon>
        <taxon>Diaporthaceae</taxon>
        <taxon>Diaporthe</taxon>
        <taxon>Diaporthe eres species complex</taxon>
    </lineage>
</organism>